<evidence type="ECO:0000256" key="1">
    <source>
        <dbReference type="ARBA" id="ARBA00022679"/>
    </source>
</evidence>
<dbReference type="SUPFAM" id="SSF53756">
    <property type="entry name" value="UDP-Glycosyltransferase/glycogen phosphorylase"/>
    <property type="match status" value="1"/>
</dbReference>
<dbReference type="InterPro" id="IPR001296">
    <property type="entry name" value="Glyco_trans_1"/>
</dbReference>
<accession>A0ABP3UZA4</accession>
<keyword evidence="5" id="KW-1185">Reference proteome</keyword>
<comment type="caution">
    <text evidence="4">The sequence shown here is derived from an EMBL/GenBank/DDBJ whole genome shotgun (WGS) entry which is preliminary data.</text>
</comment>
<dbReference type="Gene3D" id="3.40.50.2000">
    <property type="entry name" value="Glycogen Phosphorylase B"/>
    <property type="match status" value="2"/>
</dbReference>
<evidence type="ECO:0000313" key="4">
    <source>
        <dbReference type="EMBL" id="GAA0745440.1"/>
    </source>
</evidence>
<sequence length="415" mass="47319">MKKILNIIAQKPNSTGSGIYLQSLVKEADKKDYKQAVIAGISKYDTKVSFDSVNKVDFYPVIFETENMPFPVIGMSDVMPYNSTKYRDLSKEKLSKWKEGFSKALKKSIEEFKPDIIICHHLWLLTALTKDLVLNNIPVIGFCHGTDLRQMKSLSKKSKNIFKETINYIKYNCRNLDLIIASHSNEKNEIIKYYGIDKNKIVLGGSGYNSDVFYNNYEKNKNLNDLTKIVYAGKLSFSKGVPSLINSLNLLKEKNKNFELFLAGSGTGEELDYILNLCKKSKFKIHILGPIPQSDLGNLFRKSNILVLPSFYEGMPLVLIEAMACGIKIVSSDLPGLKEWMGKTINNSGIINYVPLPRIENIDVPLDEDLPEFEKKLGENIENHFNKLITYDKKLKKSIENKSWRGAFEDLEKYF</sequence>
<dbReference type="RefSeq" id="WP_343763142.1">
    <property type="nucleotide sequence ID" value="NZ_BAAACG010000016.1"/>
</dbReference>
<proteinExistence type="predicted"/>
<dbReference type="PANTHER" id="PTHR46401">
    <property type="entry name" value="GLYCOSYLTRANSFERASE WBBK-RELATED"/>
    <property type="match status" value="1"/>
</dbReference>
<dbReference type="CDD" id="cd03801">
    <property type="entry name" value="GT4_PimA-like"/>
    <property type="match status" value="1"/>
</dbReference>
<dbReference type="InterPro" id="IPR028098">
    <property type="entry name" value="Glyco_trans_4-like_N"/>
</dbReference>
<feature type="domain" description="Glycosyltransferase subfamily 4-like N-terminal" evidence="3">
    <location>
        <begin position="92"/>
        <end position="203"/>
    </location>
</feature>
<dbReference type="Proteomes" id="UP001501510">
    <property type="component" value="Unassembled WGS sequence"/>
</dbReference>
<dbReference type="Pfam" id="PF00534">
    <property type="entry name" value="Glycos_transf_1"/>
    <property type="match status" value="1"/>
</dbReference>
<keyword evidence="1" id="KW-0808">Transferase</keyword>
<name>A0ABP3UZA4_9CLOT</name>
<dbReference type="PANTHER" id="PTHR46401:SF2">
    <property type="entry name" value="GLYCOSYLTRANSFERASE WBBK-RELATED"/>
    <property type="match status" value="1"/>
</dbReference>
<reference evidence="5" key="1">
    <citation type="journal article" date="2019" name="Int. J. Syst. Evol. Microbiol.">
        <title>The Global Catalogue of Microorganisms (GCM) 10K type strain sequencing project: providing services to taxonomists for standard genome sequencing and annotation.</title>
        <authorList>
            <consortium name="The Broad Institute Genomics Platform"/>
            <consortium name="The Broad Institute Genome Sequencing Center for Infectious Disease"/>
            <person name="Wu L."/>
            <person name="Ma J."/>
        </authorList>
    </citation>
    <scope>NUCLEOTIDE SEQUENCE [LARGE SCALE GENOMIC DNA]</scope>
    <source>
        <strain evidence="5">JCM 1407</strain>
    </source>
</reference>
<evidence type="ECO:0000259" key="2">
    <source>
        <dbReference type="Pfam" id="PF00534"/>
    </source>
</evidence>
<organism evidence="4 5">
    <name type="scientific">Clostridium oceanicum</name>
    <dbReference type="NCBI Taxonomy" id="1543"/>
    <lineage>
        <taxon>Bacteria</taxon>
        <taxon>Bacillati</taxon>
        <taxon>Bacillota</taxon>
        <taxon>Clostridia</taxon>
        <taxon>Eubacteriales</taxon>
        <taxon>Clostridiaceae</taxon>
        <taxon>Clostridium</taxon>
    </lineage>
</organism>
<gene>
    <name evidence="4" type="ORF">GCM10008906_31770</name>
</gene>
<evidence type="ECO:0000313" key="5">
    <source>
        <dbReference type="Proteomes" id="UP001501510"/>
    </source>
</evidence>
<feature type="domain" description="Glycosyl transferase family 1" evidence="2">
    <location>
        <begin position="220"/>
        <end position="343"/>
    </location>
</feature>
<dbReference type="Pfam" id="PF13439">
    <property type="entry name" value="Glyco_transf_4"/>
    <property type="match status" value="1"/>
</dbReference>
<dbReference type="EMBL" id="BAAACG010000016">
    <property type="protein sequence ID" value="GAA0745440.1"/>
    <property type="molecule type" value="Genomic_DNA"/>
</dbReference>
<protein>
    <submittedName>
        <fullName evidence="4">Glycosyltransferase</fullName>
    </submittedName>
</protein>
<evidence type="ECO:0000259" key="3">
    <source>
        <dbReference type="Pfam" id="PF13439"/>
    </source>
</evidence>